<sequence>MTSGDGGVIGRGNGGRCMVNGAGIPVLGGFRGLRASPRVRFRFTGGLTVSDEGNTDFDDIILWLMARSPKVCWGETKEENMSTLSTDKKPLVDYGVQIRFIKDLHDTGGGYPEKSKAATTATPPSNKYGVAVRVQGISGQPYLVLKDGEKGDSYGVQLKAQALPQSPSPGPTSRYNSLGRDPKPTGFPNPYSPVGNTRSSSVSPAEDEEGEDFGSPLKRPPGDGQAVGQVSDGERGASAKADTLPKMLSNGMGKKQEWENSNEFNEAGLKPVKRNKGGTRADKQNGFTSAGSLGRHSGKTIMQNFPLESFPECPPPPSSSGPAEEEPAPAIDTNSLAPINKLISKFNSSTPGSASQTRGRSGARQRLRFDERKRSRSLDARNEAEVSLPPPTSPASSTPNPYASTVTPQSTPSKPFASPSSATVGPGTSAASVTTVTALATSAPSFKSPRSFVAKDTRSPAIPKKPDTPAPLRHQSRSLDVSSEEDAQAKQAIYNILKDGSSESEASIKRKVNLVYDKTSTLKFRGSVGNPKTNLEEHLNDAKELQQQLNRHKAELKQAHDELAEGRMAREAAESTVRQQEDQLAGLQEELRRISEGSPLSDSLQTDMATLQAELAEATMLRLRQEEALHQRERELTALKGALKEEVEAHDGELEALREQYSQDMENLRTTMEQVSQSQEHIEEERQRVNASIVTLGDELDSCREQGDMWKTQLETTAQELRATRQQLQKSRLEKEEFEAELKDLQDSVSSMKKQMPGLDDEHFEAVQRCHDDLKRTCAELDKQKAEFDEKCEELRALTKASEEREARLRSEIDRLRDQSQSDKAEQEKAKDSLAGSSARPAVEQESTQELQEANARLRERLSRLTRLQSSVPLSSGAEEALEALEDEKRTLKTQLDEAKRGMARLGKEKEELGRRLDERDQEREALRRGKSDLEEQKRLLDRALDKINKEMELMMGDSRQSVMGLQTQLEDYRDRSKKDLLEAQRCSKDRLAELHRAQTNLKAQQDEVSRLKKELLACSEERDGAQLERDLLSGRLKHLEEELEAEKNTYTDRSREVRSLEDQLKTLEIELDEEKSSVELLNDRITRSREQVDQLRSELMQERSARHDLEMDKSSMERQLKELKSRVADMETPSRPSAGIALLEKKVQELEETLHSEEREKTTIMASQRRMERKLKDLNATLDQERNQSAEQKDQLSLRVKALKRQVDESECEVERLEGVRRKGLRELEEQQEQREVLQAKVTALEAELKRKVQHTRSLVLSSVNLSSEDEDGFYDNSSLGGIHAESNLQNSNC</sequence>
<evidence type="ECO:0000256" key="2">
    <source>
        <dbReference type="SAM" id="Coils"/>
    </source>
</evidence>
<feature type="coiled-coil region" evidence="2">
    <location>
        <begin position="995"/>
        <end position="1256"/>
    </location>
</feature>
<name>A0AA47P699_MERPO</name>
<feature type="compositionally biased region" description="Polar residues" evidence="3">
    <location>
        <begin position="194"/>
        <end position="203"/>
    </location>
</feature>
<dbReference type="Proteomes" id="UP001174136">
    <property type="component" value="Unassembled WGS sequence"/>
</dbReference>
<feature type="region of interest" description="Disordered" evidence="3">
    <location>
        <begin position="160"/>
        <end position="487"/>
    </location>
</feature>
<dbReference type="Pfam" id="PF01576">
    <property type="entry name" value="Myosin_tail_1"/>
    <property type="match status" value="1"/>
</dbReference>
<feature type="region of interest" description="Disordered" evidence="3">
    <location>
        <begin position="894"/>
        <end position="931"/>
    </location>
</feature>
<gene>
    <name evidence="5" type="primary">cgn_2</name>
    <name evidence="5" type="ORF">N1851_005921</name>
</gene>
<organism evidence="5 6">
    <name type="scientific">Merluccius polli</name>
    <name type="common">Benguela hake</name>
    <name type="synonym">Merluccius cadenati</name>
    <dbReference type="NCBI Taxonomy" id="89951"/>
    <lineage>
        <taxon>Eukaryota</taxon>
        <taxon>Metazoa</taxon>
        <taxon>Chordata</taxon>
        <taxon>Craniata</taxon>
        <taxon>Vertebrata</taxon>
        <taxon>Euteleostomi</taxon>
        <taxon>Actinopterygii</taxon>
        <taxon>Neopterygii</taxon>
        <taxon>Teleostei</taxon>
        <taxon>Neoteleostei</taxon>
        <taxon>Acanthomorphata</taxon>
        <taxon>Zeiogadaria</taxon>
        <taxon>Gadariae</taxon>
        <taxon>Gadiformes</taxon>
        <taxon>Gadoidei</taxon>
        <taxon>Merlucciidae</taxon>
        <taxon>Merluccius</taxon>
    </lineage>
</organism>
<evidence type="ECO:0000256" key="3">
    <source>
        <dbReference type="SAM" id="MobiDB-lite"/>
    </source>
</evidence>
<evidence type="ECO:0000313" key="5">
    <source>
        <dbReference type="EMBL" id="KAK0152556.1"/>
    </source>
</evidence>
<feature type="region of interest" description="Disordered" evidence="3">
    <location>
        <begin position="1270"/>
        <end position="1295"/>
    </location>
</feature>
<proteinExistence type="predicted"/>
<dbReference type="GO" id="GO:0016459">
    <property type="term" value="C:myosin complex"/>
    <property type="evidence" value="ECO:0007669"/>
    <property type="project" value="InterPro"/>
</dbReference>
<evidence type="ECO:0000313" key="6">
    <source>
        <dbReference type="Proteomes" id="UP001174136"/>
    </source>
</evidence>
<feature type="compositionally biased region" description="Low complexity" evidence="3">
    <location>
        <begin position="428"/>
        <end position="443"/>
    </location>
</feature>
<dbReference type="EMBL" id="JAOPHQ010000951">
    <property type="protein sequence ID" value="KAK0152556.1"/>
    <property type="molecule type" value="Genomic_DNA"/>
</dbReference>
<feature type="compositionally biased region" description="Low complexity" evidence="3">
    <location>
        <begin position="394"/>
        <end position="405"/>
    </location>
</feature>
<comment type="caution">
    <text evidence="5">The sequence shown here is derived from an EMBL/GenBank/DDBJ whole genome shotgun (WGS) entry which is preliminary data.</text>
</comment>
<protein>
    <submittedName>
        <fullName evidence="5">Cingulin</fullName>
    </submittedName>
</protein>
<dbReference type="GO" id="GO:0005923">
    <property type="term" value="C:bicellular tight junction"/>
    <property type="evidence" value="ECO:0007669"/>
    <property type="project" value="TreeGrafter"/>
</dbReference>
<evidence type="ECO:0000256" key="1">
    <source>
        <dbReference type="ARBA" id="ARBA00023054"/>
    </source>
</evidence>
<feature type="compositionally biased region" description="Basic and acidic residues" evidence="3">
    <location>
        <begin position="367"/>
        <end position="384"/>
    </location>
</feature>
<dbReference type="PANTHER" id="PTHR46349">
    <property type="entry name" value="CINGULIN-LIKE PROTEIN 1-RELATED"/>
    <property type="match status" value="1"/>
</dbReference>
<dbReference type="GO" id="GO:0000226">
    <property type="term" value="P:microtubule cytoskeleton organization"/>
    <property type="evidence" value="ECO:0007669"/>
    <property type="project" value="TreeGrafter"/>
</dbReference>
<evidence type="ECO:0000259" key="4">
    <source>
        <dbReference type="Pfam" id="PF01576"/>
    </source>
</evidence>
<keyword evidence="1 2" id="KW-0175">Coiled coil</keyword>
<dbReference type="InterPro" id="IPR002928">
    <property type="entry name" value="Myosin_tail"/>
</dbReference>
<feature type="compositionally biased region" description="Polar residues" evidence="3">
    <location>
        <begin position="345"/>
        <end position="359"/>
    </location>
</feature>
<feature type="domain" description="Myosin tail" evidence="4">
    <location>
        <begin position="879"/>
        <end position="1249"/>
    </location>
</feature>
<dbReference type="PANTHER" id="PTHR46349:SF5">
    <property type="entry name" value="CINGULIN"/>
    <property type="match status" value="1"/>
</dbReference>
<dbReference type="Gene3D" id="1.10.287.1490">
    <property type="match status" value="1"/>
</dbReference>
<dbReference type="GO" id="GO:0008017">
    <property type="term" value="F:microtubule binding"/>
    <property type="evidence" value="ECO:0007669"/>
    <property type="project" value="TreeGrafter"/>
</dbReference>
<reference evidence="5" key="1">
    <citation type="journal article" date="2023" name="Front. Mar. Sci.">
        <title>A new Merluccius polli reference genome to investigate the effects of global change in West African waters.</title>
        <authorList>
            <person name="Mateo J.L."/>
            <person name="Blanco-Fernandez C."/>
            <person name="Garcia-Vazquez E."/>
            <person name="Machado-Schiaffino G."/>
        </authorList>
    </citation>
    <scope>NUCLEOTIDE SEQUENCE</scope>
    <source>
        <strain evidence="5">C29</strain>
        <tissue evidence="5">Fin</tissue>
    </source>
</reference>
<feature type="region of interest" description="Disordered" evidence="3">
    <location>
        <begin position="801"/>
        <end position="851"/>
    </location>
</feature>
<feature type="compositionally biased region" description="Polar residues" evidence="3">
    <location>
        <begin position="406"/>
        <end position="423"/>
    </location>
</feature>
<feature type="compositionally biased region" description="Basic and acidic residues" evidence="3">
    <location>
        <begin position="801"/>
        <end position="832"/>
    </location>
</feature>
<keyword evidence="6" id="KW-1185">Reference proteome</keyword>
<accession>A0AA47P699</accession>